<keyword evidence="3" id="KW-1185">Reference proteome</keyword>
<dbReference type="EMBL" id="CAJC01000152">
    <property type="protein sequence ID" value="CCI53535.1"/>
    <property type="molecule type" value="Genomic_DNA"/>
</dbReference>
<keyword evidence="1" id="KW-0812">Transmembrane</keyword>
<evidence type="ECO:0008006" key="4">
    <source>
        <dbReference type="Google" id="ProtNLM"/>
    </source>
</evidence>
<feature type="transmembrane region" description="Helical" evidence="1">
    <location>
        <begin position="132"/>
        <end position="154"/>
    </location>
</feature>
<proteinExistence type="predicted"/>
<gene>
    <name evidence="2" type="ORF">BN13_410011</name>
</gene>
<dbReference type="OrthoDB" id="4863801at2"/>
<keyword evidence="1" id="KW-0472">Membrane</keyword>
<feature type="transmembrane region" description="Helical" evidence="1">
    <location>
        <begin position="88"/>
        <end position="112"/>
    </location>
</feature>
<feature type="transmembrane region" description="Helical" evidence="1">
    <location>
        <begin position="161"/>
        <end position="181"/>
    </location>
</feature>
<feature type="transmembrane region" description="Helical" evidence="1">
    <location>
        <begin position="187"/>
        <end position="204"/>
    </location>
</feature>
<accession>A0A077MCE2</accession>
<evidence type="ECO:0000256" key="1">
    <source>
        <dbReference type="SAM" id="Phobius"/>
    </source>
</evidence>
<dbReference type="Proteomes" id="UP000035720">
    <property type="component" value="Unassembled WGS sequence"/>
</dbReference>
<organism evidence="2 3">
    <name type="scientific">Nostocoides jenkinsii Ben 74</name>
    <dbReference type="NCBI Taxonomy" id="1193518"/>
    <lineage>
        <taxon>Bacteria</taxon>
        <taxon>Bacillati</taxon>
        <taxon>Actinomycetota</taxon>
        <taxon>Actinomycetes</taxon>
        <taxon>Micrococcales</taxon>
        <taxon>Intrasporangiaceae</taxon>
        <taxon>Nostocoides</taxon>
    </lineage>
</organism>
<evidence type="ECO:0000313" key="3">
    <source>
        <dbReference type="Proteomes" id="UP000035720"/>
    </source>
</evidence>
<keyword evidence="1" id="KW-1133">Transmembrane helix</keyword>
<evidence type="ECO:0000313" key="2">
    <source>
        <dbReference type="EMBL" id="CCI53535.1"/>
    </source>
</evidence>
<dbReference type="RefSeq" id="WP_048545797.1">
    <property type="nucleotide sequence ID" value="NZ_HF571038.1"/>
</dbReference>
<name>A0A077MCE2_9MICO</name>
<feature type="transmembrane region" description="Helical" evidence="1">
    <location>
        <begin position="53"/>
        <end position="76"/>
    </location>
</feature>
<dbReference type="STRING" id="1193518.BN13_410011"/>
<sequence>MPVTRFERLVPWTGALAGLCWIGHGSLQSVSDGDEPSSTSTAVIESHLLRNHASVACLVVMGICLLFFATAVRNLLRSAEPSEATWSSVAYAGWIVVTASLSQLVAWNWALLNGAAGSTDDEAVRILGYGHFFGWAGLGIGLATALVAMGLGGLRGAVLPRWFAVTSVVFGVLGALGNAGIPPGGLVTYLLLPFWLLAAAVIIARQQRGPAGRVADDTPELSGATG</sequence>
<comment type="caution">
    <text evidence="2">The sequence shown here is derived from an EMBL/GenBank/DDBJ whole genome shotgun (WGS) entry which is preliminary data.</text>
</comment>
<dbReference type="AlphaFoldDB" id="A0A077MCE2"/>
<reference evidence="2 3" key="1">
    <citation type="journal article" date="2013" name="ISME J.">
        <title>A metabolic model for members of the genus Tetrasphaera involved in enhanced biological phosphorus removal.</title>
        <authorList>
            <person name="Kristiansen R."/>
            <person name="Nguyen H.T.T."/>
            <person name="Saunders A.M."/>
            <person name="Nielsen J.L."/>
            <person name="Wimmer R."/>
            <person name="Le V.Q."/>
            <person name="McIlroy S.J."/>
            <person name="Petrovski S."/>
            <person name="Seviour R.J."/>
            <person name="Calteau A."/>
            <person name="Nielsen K.L."/>
            <person name="Nielsen P.H."/>
        </authorList>
    </citation>
    <scope>NUCLEOTIDE SEQUENCE [LARGE SCALE GENOMIC DNA]</scope>
    <source>
        <strain evidence="2 3">Ben 74</strain>
    </source>
</reference>
<protein>
    <recommendedName>
        <fullName evidence="4">DUF4386 family protein</fullName>
    </recommendedName>
</protein>